<organism evidence="1 2">
    <name type="scientific">Magnetofaba australis IT-1</name>
    <dbReference type="NCBI Taxonomy" id="1434232"/>
    <lineage>
        <taxon>Bacteria</taxon>
        <taxon>Pseudomonadati</taxon>
        <taxon>Pseudomonadota</taxon>
        <taxon>Magnetococcia</taxon>
        <taxon>Magnetococcales</taxon>
        <taxon>Magnetococcaceae</taxon>
        <taxon>Magnetofaba</taxon>
    </lineage>
</organism>
<name>A0A1Y2K8S4_9PROT</name>
<evidence type="ECO:0008006" key="3">
    <source>
        <dbReference type="Google" id="ProtNLM"/>
    </source>
</evidence>
<evidence type="ECO:0000313" key="1">
    <source>
        <dbReference type="EMBL" id="OSM07123.1"/>
    </source>
</evidence>
<dbReference type="CDD" id="cd00229">
    <property type="entry name" value="SGNH_hydrolase"/>
    <property type="match status" value="1"/>
</dbReference>
<keyword evidence="2" id="KW-1185">Reference proteome</keyword>
<dbReference type="Proteomes" id="UP000194003">
    <property type="component" value="Unassembled WGS sequence"/>
</dbReference>
<proteinExistence type="predicted"/>
<protein>
    <recommendedName>
        <fullName evidence="3">SGNH hydrolase-type esterase domain-containing protein</fullName>
    </recommendedName>
</protein>
<dbReference type="Gene3D" id="3.40.50.1110">
    <property type="entry name" value="SGNH hydrolase"/>
    <property type="match status" value="1"/>
</dbReference>
<dbReference type="GO" id="GO:0016788">
    <property type="term" value="F:hydrolase activity, acting on ester bonds"/>
    <property type="evidence" value="ECO:0007669"/>
    <property type="project" value="UniProtKB-ARBA"/>
</dbReference>
<sequence>MLRFLKFSLIWLIILAVFLELANALFLHVLLPGQRGYFRSSSQALPHHWLVEEFPGTEITIRQGRRVTPQPQGRSQRIAFLGDSITFGNGLPNGLTLPSLTAGEQSRFHADNYGVTGYSLVDYVQVAKRLPQDRYRYAVVTLTPNDAYPASPFFYALLVKPDERITLYESYQPGLAGWVKSALTQYLPIGYAAMVIGRSVYQRLTSSGQGAVAESGGGAGEIAPQYCYDEMAALAQSHLREHVAQQQIYANPGVRQRYVQWLMRLRDALRARGAEPVVILNYSFHQLERGAEPYRKFVQDLLGQAGVAYLDLYEQHRQNRRQCGYFVDPGHPGEAQNRFVAKELSAWLLQRESARAAGR</sequence>
<reference evidence="1 2" key="1">
    <citation type="journal article" date="2016" name="BMC Genomics">
        <title>Combined genomic and structural analyses of a cultured magnetotactic bacterium reveals its niche adaptation to a dynamic environment.</title>
        <authorList>
            <person name="Araujo A.C."/>
            <person name="Morillo V."/>
            <person name="Cypriano J."/>
            <person name="Teixeira L.C."/>
            <person name="Leao P."/>
            <person name="Lyra S."/>
            <person name="Almeida L.G."/>
            <person name="Bazylinski D.A."/>
            <person name="Vasconcellos A.T."/>
            <person name="Abreu F."/>
            <person name="Lins U."/>
        </authorList>
    </citation>
    <scope>NUCLEOTIDE SEQUENCE [LARGE SCALE GENOMIC DNA]</scope>
    <source>
        <strain evidence="1 2">IT-1</strain>
    </source>
</reference>
<dbReference type="InterPro" id="IPR036514">
    <property type="entry name" value="SGNH_hydro_sf"/>
</dbReference>
<evidence type="ECO:0000313" key="2">
    <source>
        <dbReference type="Proteomes" id="UP000194003"/>
    </source>
</evidence>
<comment type="caution">
    <text evidence="1">The sequence shown here is derived from an EMBL/GenBank/DDBJ whole genome shotgun (WGS) entry which is preliminary data.</text>
</comment>
<dbReference type="EMBL" id="LVJN01000015">
    <property type="protein sequence ID" value="OSM07123.1"/>
    <property type="molecule type" value="Genomic_DNA"/>
</dbReference>
<dbReference type="STRING" id="1434232.MAIT1_03965"/>
<gene>
    <name evidence="1" type="ORF">MAIT1_03965</name>
</gene>
<dbReference type="AlphaFoldDB" id="A0A1Y2K8S4"/>
<dbReference type="SUPFAM" id="SSF52266">
    <property type="entry name" value="SGNH hydrolase"/>
    <property type="match status" value="1"/>
</dbReference>
<accession>A0A1Y2K8S4</accession>